<dbReference type="InterPro" id="IPR003599">
    <property type="entry name" value="Ig_sub"/>
</dbReference>
<evidence type="ECO:0000256" key="3">
    <source>
        <dbReference type="ARBA" id="ARBA00022692"/>
    </source>
</evidence>
<name>A0A9W7T2Y1_TRIRA</name>
<dbReference type="GO" id="GO:0009897">
    <property type="term" value="C:external side of plasma membrane"/>
    <property type="evidence" value="ECO:0007669"/>
    <property type="project" value="TreeGrafter"/>
</dbReference>
<evidence type="ECO:0000256" key="6">
    <source>
        <dbReference type="ARBA" id="ARBA00023136"/>
    </source>
</evidence>
<evidence type="ECO:0000256" key="1">
    <source>
        <dbReference type="ARBA" id="ARBA00004251"/>
    </source>
</evidence>
<dbReference type="InterPro" id="IPR036179">
    <property type="entry name" value="Ig-like_dom_sf"/>
</dbReference>
<accession>A0A9W7T2Y1</accession>
<dbReference type="PANTHER" id="PTHR25466:SF14">
    <property type="entry name" value="BUTYROPHILIN SUBFAMILY 2 MEMBER A2-LIKE-RELATED"/>
    <property type="match status" value="1"/>
</dbReference>
<keyword evidence="4 11" id="KW-0732">Signal</keyword>
<evidence type="ECO:0000256" key="7">
    <source>
        <dbReference type="ARBA" id="ARBA00023157"/>
    </source>
</evidence>
<dbReference type="InterPro" id="IPR013783">
    <property type="entry name" value="Ig-like_fold"/>
</dbReference>
<dbReference type="SUPFAM" id="SSF48726">
    <property type="entry name" value="Immunoglobulin"/>
    <property type="match status" value="1"/>
</dbReference>
<evidence type="ECO:0000256" key="10">
    <source>
        <dbReference type="ARBA" id="ARBA00023319"/>
    </source>
</evidence>
<keyword evidence="3" id="KW-0812">Transmembrane</keyword>
<feature type="signal peptide" evidence="11">
    <location>
        <begin position="1"/>
        <end position="19"/>
    </location>
</feature>
<evidence type="ECO:0000259" key="12">
    <source>
        <dbReference type="PROSITE" id="PS50835"/>
    </source>
</evidence>
<organism evidence="13 14">
    <name type="scientific">Triplophysa rosa</name>
    <name type="common">Cave loach</name>
    <dbReference type="NCBI Taxonomy" id="992332"/>
    <lineage>
        <taxon>Eukaryota</taxon>
        <taxon>Metazoa</taxon>
        <taxon>Chordata</taxon>
        <taxon>Craniata</taxon>
        <taxon>Vertebrata</taxon>
        <taxon>Euteleostomi</taxon>
        <taxon>Actinopterygii</taxon>
        <taxon>Neopterygii</taxon>
        <taxon>Teleostei</taxon>
        <taxon>Ostariophysi</taxon>
        <taxon>Cypriniformes</taxon>
        <taxon>Nemacheilidae</taxon>
        <taxon>Triplophysa</taxon>
    </lineage>
</organism>
<keyword evidence="14" id="KW-1185">Reference proteome</keyword>
<evidence type="ECO:0000313" key="13">
    <source>
        <dbReference type="EMBL" id="KAI7789575.1"/>
    </source>
</evidence>
<dbReference type="SMART" id="SM00409">
    <property type="entry name" value="IG"/>
    <property type="match status" value="1"/>
</dbReference>
<dbReference type="GO" id="GO:0042102">
    <property type="term" value="P:positive regulation of T cell proliferation"/>
    <property type="evidence" value="ECO:0007669"/>
    <property type="project" value="TreeGrafter"/>
</dbReference>
<evidence type="ECO:0000256" key="9">
    <source>
        <dbReference type="ARBA" id="ARBA00023180"/>
    </source>
</evidence>
<evidence type="ECO:0000256" key="2">
    <source>
        <dbReference type="ARBA" id="ARBA00022475"/>
    </source>
</evidence>
<dbReference type="AlphaFoldDB" id="A0A9W7T2Y1"/>
<dbReference type="EMBL" id="JAFHDT010000428">
    <property type="protein sequence ID" value="KAI7789575.1"/>
    <property type="molecule type" value="Genomic_DNA"/>
</dbReference>
<keyword evidence="2" id="KW-1003">Cell membrane</keyword>
<evidence type="ECO:0000256" key="11">
    <source>
        <dbReference type="SAM" id="SignalP"/>
    </source>
</evidence>
<feature type="chain" id="PRO_5040889483" evidence="11">
    <location>
        <begin position="20"/>
        <end position="142"/>
    </location>
</feature>
<keyword evidence="7" id="KW-1015">Disulfide bond</keyword>
<dbReference type="Gene3D" id="2.60.40.10">
    <property type="entry name" value="Immunoglobulins"/>
    <property type="match status" value="1"/>
</dbReference>
<evidence type="ECO:0000256" key="4">
    <source>
        <dbReference type="ARBA" id="ARBA00022729"/>
    </source>
</evidence>
<keyword evidence="8" id="KW-0675">Receptor</keyword>
<sequence>MIVGCLIYLFAVLLNKVSLEVSVTGYVGDPAVLPCSYTEDKNKVQEVSWKYDHKKIVYEFSPESPQSNMDSERFESFRDEYDSGNYSIKIKKLVITDKGVYTCIITPADYVANIKLIIKEQTKIQDPSSKGHYPFPMLLDWL</sequence>
<dbReference type="Pfam" id="PF07686">
    <property type="entry name" value="V-set"/>
    <property type="match status" value="1"/>
</dbReference>
<dbReference type="GO" id="GO:0031295">
    <property type="term" value="P:T cell costimulation"/>
    <property type="evidence" value="ECO:0007669"/>
    <property type="project" value="TreeGrafter"/>
</dbReference>
<evidence type="ECO:0000256" key="5">
    <source>
        <dbReference type="ARBA" id="ARBA00022989"/>
    </source>
</evidence>
<keyword evidence="10" id="KW-0393">Immunoglobulin domain</keyword>
<dbReference type="PANTHER" id="PTHR25466">
    <property type="entry name" value="T-LYMPHOCYTE ACTIVATION ANTIGEN"/>
    <property type="match status" value="1"/>
</dbReference>
<evidence type="ECO:0000313" key="14">
    <source>
        <dbReference type="Proteomes" id="UP001059041"/>
    </source>
</evidence>
<dbReference type="InterPro" id="IPR007110">
    <property type="entry name" value="Ig-like_dom"/>
</dbReference>
<keyword evidence="9" id="KW-0325">Glycoprotein</keyword>
<dbReference type="Proteomes" id="UP001059041">
    <property type="component" value="Unassembled WGS sequence"/>
</dbReference>
<dbReference type="GO" id="GO:0042130">
    <property type="term" value="P:negative regulation of T cell proliferation"/>
    <property type="evidence" value="ECO:0007669"/>
    <property type="project" value="TreeGrafter"/>
</dbReference>
<dbReference type="GO" id="GO:0071222">
    <property type="term" value="P:cellular response to lipopolysaccharide"/>
    <property type="evidence" value="ECO:0007669"/>
    <property type="project" value="TreeGrafter"/>
</dbReference>
<proteinExistence type="predicted"/>
<dbReference type="PROSITE" id="PS50835">
    <property type="entry name" value="IG_LIKE"/>
    <property type="match status" value="1"/>
</dbReference>
<dbReference type="InterPro" id="IPR051713">
    <property type="entry name" value="T-cell_Activation_Regulation"/>
</dbReference>
<comment type="subcellular location">
    <subcellularLocation>
        <location evidence="1">Cell membrane</location>
        <topology evidence="1">Single-pass type I membrane protein</topology>
    </subcellularLocation>
</comment>
<gene>
    <name evidence="13" type="ORF">IRJ41_005921</name>
</gene>
<reference evidence="13" key="1">
    <citation type="submission" date="2021-02" db="EMBL/GenBank/DDBJ databases">
        <title>Comparative genomics reveals that relaxation of natural selection precedes convergent phenotypic evolution of cavefish.</title>
        <authorList>
            <person name="Peng Z."/>
        </authorList>
    </citation>
    <scope>NUCLEOTIDE SEQUENCE</scope>
    <source>
        <tissue evidence="13">Muscle</tissue>
    </source>
</reference>
<dbReference type="InterPro" id="IPR013106">
    <property type="entry name" value="Ig_V-set"/>
</dbReference>
<comment type="caution">
    <text evidence="13">The sequence shown here is derived from an EMBL/GenBank/DDBJ whole genome shotgun (WGS) entry which is preliminary data.</text>
</comment>
<evidence type="ECO:0000256" key="8">
    <source>
        <dbReference type="ARBA" id="ARBA00023170"/>
    </source>
</evidence>
<dbReference type="GO" id="GO:0006955">
    <property type="term" value="P:immune response"/>
    <property type="evidence" value="ECO:0007669"/>
    <property type="project" value="TreeGrafter"/>
</dbReference>
<dbReference type="GO" id="GO:0007166">
    <property type="term" value="P:cell surface receptor signaling pathway"/>
    <property type="evidence" value="ECO:0007669"/>
    <property type="project" value="TreeGrafter"/>
</dbReference>
<protein>
    <submittedName>
        <fullName evidence="13">CD276 antigen-like</fullName>
    </submittedName>
</protein>
<keyword evidence="6" id="KW-0472">Membrane</keyword>
<keyword evidence="5" id="KW-1133">Transmembrane helix</keyword>
<feature type="domain" description="Ig-like" evidence="12">
    <location>
        <begin position="28"/>
        <end position="106"/>
    </location>
</feature>